<keyword evidence="1" id="KW-0812">Transmembrane</keyword>
<sequence>MKRKAFDLTIFFLLLICVFLLHNMRLFPDYINNNNIYKIAEGSKKLNINNLVVYVYLGSRLLDSLIESMVIVAGAFSLSYLWRKDD</sequence>
<dbReference type="AlphaFoldDB" id="A0A2N5ZG80"/>
<comment type="caution">
    <text evidence="2">The sequence shown here is derived from an EMBL/GenBank/DDBJ whole genome shotgun (WGS) entry which is preliminary data.</text>
</comment>
<name>A0A2N5ZG80_MUIH1</name>
<gene>
    <name evidence="2" type="ORF">C0601_06430</name>
</gene>
<dbReference type="Proteomes" id="UP000234857">
    <property type="component" value="Unassembled WGS sequence"/>
</dbReference>
<evidence type="ECO:0000313" key="2">
    <source>
        <dbReference type="EMBL" id="PLX17661.1"/>
    </source>
</evidence>
<feature type="transmembrane region" description="Helical" evidence="1">
    <location>
        <begin position="64"/>
        <end position="82"/>
    </location>
</feature>
<keyword evidence="1" id="KW-1133">Transmembrane helix</keyword>
<organism evidence="2 3">
    <name type="scientific">Muiribacterium halophilum</name>
    <dbReference type="NCBI Taxonomy" id="2053465"/>
    <lineage>
        <taxon>Bacteria</taxon>
        <taxon>Candidatus Muiribacteriota</taxon>
        <taxon>Candidatus Muiribacteriia</taxon>
        <taxon>Candidatus Muiribacteriales</taxon>
        <taxon>Candidatus Muiribacteriaceae</taxon>
        <taxon>Candidatus Muiribacterium</taxon>
    </lineage>
</organism>
<proteinExistence type="predicted"/>
<reference evidence="2 3" key="1">
    <citation type="submission" date="2017-11" db="EMBL/GenBank/DDBJ databases">
        <title>Genome-resolved metagenomics identifies genetic mobility, metabolic interactions, and unexpected diversity in perchlorate-reducing communities.</title>
        <authorList>
            <person name="Barnum T.P."/>
            <person name="Figueroa I.A."/>
            <person name="Carlstrom C.I."/>
            <person name="Lucas L.N."/>
            <person name="Engelbrektson A.L."/>
            <person name="Coates J.D."/>
        </authorList>
    </citation>
    <scope>NUCLEOTIDE SEQUENCE [LARGE SCALE GENOMIC DNA]</scope>
    <source>
        <strain evidence="2">BM706</strain>
    </source>
</reference>
<evidence type="ECO:0000313" key="3">
    <source>
        <dbReference type="Proteomes" id="UP000234857"/>
    </source>
</evidence>
<accession>A0A2N5ZG80</accession>
<keyword evidence="1" id="KW-0472">Membrane</keyword>
<evidence type="ECO:0000256" key="1">
    <source>
        <dbReference type="SAM" id="Phobius"/>
    </source>
</evidence>
<protein>
    <submittedName>
        <fullName evidence="2">Uncharacterized protein</fullName>
    </submittedName>
</protein>
<dbReference type="EMBL" id="PKTG01000083">
    <property type="protein sequence ID" value="PLX17661.1"/>
    <property type="molecule type" value="Genomic_DNA"/>
</dbReference>